<dbReference type="InterPro" id="IPR012334">
    <property type="entry name" value="Pectin_lyas_fold"/>
</dbReference>
<dbReference type="InterPro" id="IPR033131">
    <property type="entry name" value="Pectinesterase_Asp_AS"/>
</dbReference>
<sequence>MLNTFSMKDKAFVPAVLLLCFWVLLSSGSSRLLQSDDKGNELKNYISWEDMRVVEEVGRERRSSSVKVKDNNMVNQESNMATVNASRVIVVDKRGRGDSVTVQGAVDMVPDSNSQRVKILILPGVYREKVIVPRTKPYISFIGNESYAEYTVITWSDKSSDPYSNGTELGTYRTATVAIDSDFFCATAITFEVLKPFYLVFFFYMHFEFMFFNVMDNELQNTVVAEAGEEGKQAVALRVTGDKAMFYKVRVLGSQDTLNDATGSHYFFQCHIQGSVDFIFGNAKSLYQDCDIRSTARRFGAIAAHHRSEESDDTGFSFVNCDIGGTGKVYLGRAWGNYSTTVYSNCYIADIITPVGWSDWDDTDRQSKVLFGEYNCRGRGAERRGRVPWSRSLTQDEKSHNKHAFHSSSSLSSAAAVSAFATAPFASRFLFGSFEPRVAYCDAAAAIDDDYLAAAIRKMSADTLQLQTPTYIPTSSKVYNIQPKPLFSAFEFRALAMTTVRSLLMFYLPLLEPKPASEDDDDFLNNAAEERRGADLIVPLKKSVKQIARETTVVTTRRVLERLAISYVSQRMAWKLLKDVPQSTLRKAGRGWPTHVYIYKVSQTTLRGHFLGIAASWTVQVGIEIYRCVNRYVKPKPEEEDEEQVEIAEQAKDLGNKVVGITVRCGASLVFAAIGAGICSCLMRPSTGQWIGCTLGDLAGPMVVSICLQKTLQADG</sequence>
<evidence type="ECO:0000256" key="2">
    <source>
        <dbReference type="ARBA" id="ARBA00022801"/>
    </source>
</evidence>
<keyword evidence="8" id="KW-1185">Reference proteome</keyword>
<protein>
    <recommendedName>
        <fullName evidence="5">Pectinesterase</fullName>
        <ecNumber evidence="5">3.1.1.11</ecNumber>
    </recommendedName>
</protein>
<dbReference type="SUPFAM" id="SSF51126">
    <property type="entry name" value="Pectin lyase-like"/>
    <property type="match status" value="1"/>
</dbReference>
<comment type="pathway">
    <text evidence="1 5">Glycan metabolism; pectin degradation; 2-dehydro-3-deoxy-D-gluconate from pectin: step 1/5.</text>
</comment>
<dbReference type="Gene3D" id="2.160.20.10">
    <property type="entry name" value="Single-stranded right-handed beta-helix, Pectin lyase-like"/>
    <property type="match status" value="1"/>
</dbReference>
<dbReference type="InterPro" id="IPR011050">
    <property type="entry name" value="Pectin_lyase_fold/virulence"/>
</dbReference>
<dbReference type="InterPro" id="IPR000070">
    <property type="entry name" value="Pectinesterase_cat"/>
</dbReference>
<organism evidence="7 8">
    <name type="scientific">Brassica napus</name>
    <name type="common">Rape</name>
    <dbReference type="NCBI Taxonomy" id="3708"/>
    <lineage>
        <taxon>Eukaryota</taxon>
        <taxon>Viridiplantae</taxon>
        <taxon>Streptophyta</taxon>
        <taxon>Embryophyta</taxon>
        <taxon>Tracheophyta</taxon>
        <taxon>Spermatophyta</taxon>
        <taxon>Magnoliopsida</taxon>
        <taxon>eudicotyledons</taxon>
        <taxon>Gunneridae</taxon>
        <taxon>Pentapetalae</taxon>
        <taxon>rosids</taxon>
        <taxon>malvids</taxon>
        <taxon>Brassicales</taxon>
        <taxon>Brassicaceae</taxon>
        <taxon>Brassiceae</taxon>
        <taxon>Brassica</taxon>
    </lineage>
</organism>
<accession>A0ABQ8BP92</accession>
<dbReference type="PANTHER" id="PTHR36074">
    <property type="entry name" value="ISOPENTENYL-DIPHOSPHATE DELTA-ISOMERASE"/>
    <property type="match status" value="1"/>
</dbReference>
<dbReference type="PROSITE" id="PS00503">
    <property type="entry name" value="PECTINESTERASE_2"/>
    <property type="match status" value="1"/>
</dbReference>
<comment type="caution">
    <text evidence="7">The sequence shown here is derived from an EMBL/GenBank/DDBJ whole genome shotgun (WGS) entry which is preliminary data.</text>
</comment>
<evidence type="ECO:0000259" key="6">
    <source>
        <dbReference type="Pfam" id="PF01095"/>
    </source>
</evidence>
<feature type="active site" evidence="4">
    <location>
        <position position="277"/>
    </location>
</feature>
<proteinExistence type="predicted"/>
<dbReference type="PANTHER" id="PTHR36074:SF1">
    <property type="entry name" value="ISOPENTENYL-DIPHOSPHATE DELTA-ISOMERASE"/>
    <property type="match status" value="1"/>
</dbReference>
<dbReference type="EMBL" id="JAGKQM010000010">
    <property type="protein sequence ID" value="KAH0906543.1"/>
    <property type="molecule type" value="Genomic_DNA"/>
</dbReference>
<feature type="domain" description="Pectinesterase catalytic" evidence="6">
    <location>
        <begin position="222"/>
        <end position="398"/>
    </location>
</feature>
<reference evidence="7 8" key="1">
    <citation type="submission" date="2021-05" db="EMBL/GenBank/DDBJ databases">
        <title>Genome Assembly of Synthetic Allotetraploid Brassica napus Reveals Homoeologous Exchanges between Subgenomes.</title>
        <authorList>
            <person name="Davis J.T."/>
        </authorList>
    </citation>
    <scope>NUCLEOTIDE SEQUENCE [LARGE SCALE GENOMIC DNA]</scope>
    <source>
        <strain evidence="8">cv. Da-Ae</strain>
        <tissue evidence="7">Seedling</tissue>
    </source>
</reference>
<dbReference type="Pfam" id="PF01095">
    <property type="entry name" value="Pectinesterase"/>
    <property type="match status" value="2"/>
</dbReference>
<comment type="catalytic activity">
    <reaction evidence="5">
        <text>[(1-&gt;4)-alpha-D-galacturonosyl methyl ester](n) + n H2O = [(1-&gt;4)-alpha-D-galacturonosyl](n) + n methanol + n H(+)</text>
        <dbReference type="Rhea" id="RHEA:22380"/>
        <dbReference type="Rhea" id="RHEA-COMP:14570"/>
        <dbReference type="Rhea" id="RHEA-COMP:14573"/>
        <dbReference type="ChEBI" id="CHEBI:15377"/>
        <dbReference type="ChEBI" id="CHEBI:15378"/>
        <dbReference type="ChEBI" id="CHEBI:17790"/>
        <dbReference type="ChEBI" id="CHEBI:140522"/>
        <dbReference type="ChEBI" id="CHEBI:140523"/>
        <dbReference type="EC" id="3.1.1.11"/>
    </reaction>
</comment>
<evidence type="ECO:0000256" key="1">
    <source>
        <dbReference type="ARBA" id="ARBA00005184"/>
    </source>
</evidence>
<dbReference type="EC" id="3.1.1.11" evidence="5"/>
<evidence type="ECO:0000313" key="8">
    <source>
        <dbReference type="Proteomes" id="UP000824890"/>
    </source>
</evidence>
<evidence type="ECO:0000256" key="5">
    <source>
        <dbReference type="RuleBase" id="RU000589"/>
    </source>
</evidence>
<feature type="domain" description="Pectinesterase catalytic" evidence="6">
    <location>
        <begin position="89"/>
        <end position="192"/>
    </location>
</feature>
<keyword evidence="3 5" id="KW-0063">Aspartyl esterase</keyword>
<name>A0ABQ8BP92_BRANA</name>
<dbReference type="Proteomes" id="UP000824890">
    <property type="component" value="Unassembled WGS sequence"/>
</dbReference>
<evidence type="ECO:0000256" key="3">
    <source>
        <dbReference type="ARBA" id="ARBA00023085"/>
    </source>
</evidence>
<evidence type="ECO:0000256" key="4">
    <source>
        <dbReference type="PROSITE-ProRule" id="PRU10040"/>
    </source>
</evidence>
<keyword evidence="2 5" id="KW-0378">Hydrolase</keyword>
<gene>
    <name evidence="7" type="ORF">HID58_038370</name>
</gene>
<evidence type="ECO:0000313" key="7">
    <source>
        <dbReference type="EMBL" id="KAH0906543.1"/>
    </source>
</evidence>